<name>A0A139IKQ6_9PEZI</name>
<keyword evidence="2" id="KW-1185">Reference proteome</keyword>
<evidence type="ECO:0000313" key="2">
    <source>
        <dbReference type="Proteomes" id="UP000073492"/>
    </source>
</evidence>
<sequence>MTAAIHPRHDSEVIATTSQRPIKIRMRCLIDLQDLTARNDNFIIPHTIASPAIPSTEEAYAASEN</sequence>
<reference evidence="1 2" key="1">
    <citation type="submission" date="2015-07" db="EMBL/GenBank/DDBJ databases">
        <title>Comparative genomics of the Sigatoka disease complex on banana suggests a link between parallel evolutionary changes in Pseudocercospora fijiensis and Pseudocercospora eumusae and increased virulence on the banana host.</title>
        <authorList>
            <person name="Chang T.-C."/>
            <person name="Salvucci A."/>
            <person name="Crous P.W."/>
            <person name="Stergiopoulos I."/>
        </authorList>
    </citation>
    <scope>NUCLEOTIDE SEQUENCE [LARGE SCALE GENOMIC DNA]</scope>
    <source>
        <strain evidence="1 2">CBS 116634</strain>
    </source>
</reference>
<proteinExistence type="predicted"/>
<dbReference type="AlphaFoldDB" id="A0A139IKQ6"/>
<protein>
    <submittedName>
        <fullName evidence="1">Uncharacterized protein</fullName>
    </submittedName>
</protein>
<gene>
    <name evidence="1" type="ORF">AC579_2200</name>
</gene>
<dbReference type="Proteomes" id="UP000073492">
    <property type="component" value="Unassembled WGS sequence"/>
</dbReference>
<organism evidence="1 2">
    <name type="scientific">Pseudocercospora musae</name>
    <dbReference type="NCBI Taxonomy" id="113226"/>
    <lineage>
        <taxon>Eukaryota</taxon>
        <taxon>Fungi</taxon>
        <taxon>Dikarya</taxon>
        <taxon>Ascomycota</taxon>
        <taxon>Pezizomycotina</taxon>
        <taxon>Dothideomycetes</taxon>
        <taxon>Dothideomycetidae</taxon>
        <taxon>Mycosphaerellales</taxon>
        <taxon>Mycosphaerellaceae</taxon>
        <taxon>Pseudocercospora</taxon>
    </lineage>
</organism>
<accession>A0A139IKQ6</accession>
<dbReference type="OrthoDB" id="2151789at2759"/>
<evidence type="ECO:0000313" key="1">
    <source>
        <dbReference type="EMBL" id="KXT15368.1"/>
    </source>
</evidence>
<comment type="caution">
    <text evidence="1">The sequence shown here is derived from an EMBL/GenBank/DDBJ whole genome shotgun (WGS) entry which is preliminary data.</text>
</comment>
<dbReference type="EMBL" id="LFZO01000059">
    <property type="protein sequence ID" value="KXT15368.1"/>
    <property type="molecule type" value="Genomic_DNA"/>
</dbReference>